<dbReference type="CDD" id="cd17923">
    <property type="entry name" value="DEXHc_Hrq1-like"/>
    <property type="match status" value="1"/>
</dbReference>
<reference evidence="5 6" key="1">
    <citation type="submission" date="2020-07" db="EMBL/GenBank/DDBJ databases">
        <title>Genomic Encyclopedia of Type Strains, Phase IV (KMG-IV): sequencing the most valuable type-strain genomes for metagenomic binning, comparative biology and taxonomic classification.</title>
        <authorList>
            <person name="Goeker M."/>
        </authorList>
    </citation>
    <scope>NUCLEOTIDE SEQUENCE [LARGE SCALE GENOMIC DNA]</scope>
    <source>
        <strain evidence="5 6">DSM 45533</strain>
    </source>
</reference>
<dbReference type="Gene3D" id="3.40.50.300">
    <property type="entry name" value="P-loop containing nucleotide triphosphate hydrolases"/>
    <property type="match status" value="2"/>
</dbReference>
<dbReference type="Proteomes" id="UP000530928">
    <property type="component" value="Unassembled WGS sequence"/>
</dbReference>
<feature type="domain" description="Helicase C-terminal" evidence="4">
    <location>
        <begin position="890"/>
        <end position="1051"/>
    </location>
</feature>
<organism evidence="5 6">
    <name type="scientific">Nonomuraea soli</name>
    <dbReference type="NCBI Taxonomy" id="1032476"/>
    <lineage>
        <taxon>Bacteria</taxon>
        <taxon>Bacillati</taxon>
        <taxon>Actinomycetota</taxon>
        <taxon>Actinomycetes</taxon>
        <taxon>Streptosporangiales</taxon>
        <taxon>Streptosporangiaceae</taxon>
        <taxon>Nonomuraea</taxon>
    </lineage>
</organism>
<dbReference type="SMART" id="SM00487">
    <property type="entry name" value="DEXDc"/>
    <property type="match status" value="1"/>
</dbReference>
<comment type="caution">
    <text evidence="5">The sequence shown here is derived from an EMBL/GenBank/DDBJ whole genome shotgun (WGS) entry which is preliminary data.</text>
</comment>
<dbReference type="InterPro" id="IPR052511">
    <property type="entry name" value="ATP-dep_Helicase"/>
</dbReference>
<sequence>MDIFDVHERLIGDYEAYTASLVQVRDNEIAAHVREQHLGKARWPEPWISLNPRFASGGSVDDLATMGLLHPRTRDIFRDKVTGNSLELYKHQRDAVELARESRSYVLTTGTGSGKSMSYIVPIVDSILRFPEPGRIKAIVVYPMNALANSQWEELDKYLNQGFPEDARPVSFARYTSQEGPEQREEILRDRPDLLLTNYVMLEYMLTRPRERRVLEEAASGLRFLVLDELHTYRGRQGADVALLVRRVRDALSAPDMRCVGTSATMATSDVFAEQQEEVARTATKIFGVKVAPGGVIGETLIRATGDAAPSDKELKHAILDDSWRGLGYHELARHPFAGWVESAFGLGREPGTGRLVRGKPTRISDKAAELVTRTGLAEGQCRAAIEEMLRVGAATREPGTGRPLFAFRLHQFLSKGDTIYASLEAPANRYLTSHYQVSVPYRREAGLFPLAFCRECGQEYYAVTLDERQRLFLPGHLSEQDDEDRGVGYLYLNPDRPWPQDPLSADRIPDTWLDYVADESPKIKPSRADKLPRGVHVAPDGSLAGEGGVDATFIPGKFRFCLHPDCQVSYEQLRGKDFGRVATWAYEGRSSAATIIGTSVYRNLRRAAPPEARKLLTFVDNRQDASLQSGHVNDFVLVTQLRGALCGAVREQPEGLTHETLPQAVAGALSADPGSYSAVANPLTSMRMAIDKAFRRALEYRLYLDLARGWRLSMPNLEQTGLIRFDYSDLAEVAARAEFWEGAHPALRSDTAEHRERVCRILLDEIRRALALDVEVLTKEGFERLQHDSDQLLSGPWSLPRNSQEPAVGTAYAMPAPPGRRAAGLFLTGRSAFGRFLCRSGEFPHWPHPIRAADADMMISWLLITLTDVGLLSEAPRYRPGAPRGYRLKASALIWRAGDGGSAVLDPLRKTVRTGARVNAYFRDLYRDHARDYTGIFAAEHTAQVATEDREERERAFRDGQLPLLYCSPTMELGVDISTLNAVGMRNVPPTPANYAQRSGRAGRSGQPALVTTYCSTGMSHDQYYFRRPERMVSGRVITPRLDLANEDLLRSHLHAIWLAETGARLGSSMAEVIDLGDLERLSMHDQLAGQLSDESAGQRALARAQAILAHIPEVEESAWWHDDWPQQVLRRASRSFDDACDRWRTLYRNARADREEQHRRVLDASVRRDEQRRAQARRAQAENQLRLLLNEEGEQIYSDFYTYRYFASEGFLPGYSFPRLPLAAFIPPERNRRGEYIQRPRFVAVSEFGPHALIYHEGQRFEVTRVQVPADESGAIATEEARLCSACGYWHERASHLSHCQNCRTALGSTLPLLMPMQTVFTQPRARISADEEDRRRGGFELLTTYRFSSHGKRSGKLAGQIMGTDGSPLGDLIYGDTATIRIINLGRRNRGKDAPLGFWLDAATGSWLSDTRVRQREVALPNQSLTVADARRPERIIPFVEDRRNILIVRLAGPVRQEQAVTLRYALERGMEALFQLEDSELTSQDLPDPESRGRMLFVESAEGGAGALRRLQAEPGLLADVARQALEIIHVDPDTREDLDRAPGAVERCERGCYDCLLSYTNQPFHLLIDRLAIIDQLAALAGSRVRAAGADVPDPSAHLHMLRAACESGLEQEFLTFLEKHDYRLPDAAQHLIPGAKARPDFIYRLPGGRVAVFVDGPAHDHRAVAERDRAAEHRLMDEAWLVVRFRYDEEWNVVARRHPDVFGSGRDVR</sequence>
<gene>
    <name evidence="5" type="ORF">HNR30_001771</name>
</gene>
<dbReference type="InterPro" id="IPR014001">
    <property type="entry name" value="Helicase_ATP-bd"/>
</dbReference>
<evidence type="ECO:0000256" key="2">
    <source>
        <dbReference type="ARBA" id="ARBA00022840"/>
    </source>
</evidence>
<feature type="domain" description="Helicase ATP-binding" evidence="3">
    <location>
        <begin position="96"/>
        <end position="284"/>
    </location>
</feature>
<evidence type="ECO:0000256" key="1">
    <source>
        <dbReference type="ARBA" id="ARBA00022741"/>
    </source>
</evidence>
<evidence type="ECO:0000259" key="3">
    <source>
        <dbReference type="PROSITE" id="PS51192"/>
    </source>
</evidence>
<dbReference type="PROSITE" id="PS51192">
    <property type="entry name" value="HELICASE_ATP_BIND_1"/>
    <property type="match status" value="1"/>
</dbReference>
<dbReference type="PANTHER" id="PTHR47962">
    <property type="entry name" value="ATP-DEPENDENT HELICASE LHR-RELATED-RELATED"/>
    <property type="match status" value="1"/>
</dbReference>
<keyword evidence="1" id="KW-0547">Nucleotide-binding</keyword>
<protein>
    <submittedName>
        <fullName evidence="5">Superfamily II DNA/RNA helicase</fullName>
    </submittedName>
</protein>
<dbReference type="Pfam" id="PF09369">
    <property type="entry name" value="MZB"/>
    <property type="match status" value="1"/>
</dbReference>
<evidence type="ECO:0000313" key="5">
    <source>
        <dbReference type="EMBL" id="MBA2890430.1"/>
    </source>
</evidence>
<proteinExistence type="predicted"/>
<evidence type="ECO:0000313" key="6">
    <source>
        <dbReference type="Proteomes" id="UP000530928"/>
    </source>
</evidence>
<evidence type="ECO:0000259" key="4">
    <source>
        <dbReference type="PROSITE" id="PS51194"/>
    </source>
</evidence>
<dbReference type="GO" id="GO:0005524">
    <property type="term" value="F:ATP binding"/>
    <property type="evidence" value="ECO:0007669"/>
    <property type="project" value="UniProtKB-KW"/>
</dbReference>
<dbReference type="GO" id="GO:0004386">
    <property type="term" value="F:helicase activity"/>
    <property type="evidence" value="ECO:0007669"/>
    <property type="project" value="UniProtKB-KW"/>
</dbReference>
<dbReference type="Pfam" id="PF00270">
    <property type="entry name" value="DEAD"/>
    <property type="match status" value="1"/>
</dbReference>
<dbReference type="EMBL" id="JACDUR010000002">
    <property type="protein sequence ID" value="MBA2890430.1"/>
    <property type="molecule type" value="Genomic_DNA"/>
</dbReference>
<dbReference type="RefSeq" id="WP_181609255.1">
    <property type="nucleotide sequence ID" value="NZ_BAABAM010000006.1"/>
</dbReference>
<dbReference type="InterPro" id="IPR001650">
    <property type="entry name" value="Helicase_C-like"/>
</dbReference>
<dbReference type="InterPro" id="IPR018973">
    <property type="entry name" value="MZB"/>
</dbReference>
<dbReference type="Pfam" id="PF00271">
    <property type="entry name" value="Helicase_C"/>
    <property type="match status" value="1"/>
</dbReference>
<dbReference type="PANTHER" id="PTHR47962:SF5">
    <property type="entry name" value="ATP-DEPENDENT HELICASE LHR-RELATED"/>
    <property type="match status" value="1"/>
</dbReference>
<keyword evidence="2" id="KW-0067">ATP-binding</keyword>
<dbReference type="InterPro" id="IPR011545">
    <property type="entry name" value="DEAD/DEAH_box_helicase_dom"/>
</dbReference>
<dbReference type="GO" id="GO:0016887">
    <property type="term" value="F:ATP hydrolysis activity"/>
    <property type="evidence" value="ECO:0007669"/>
    <property type="project" value="TreeGrafter"/>
</dbReference>
<keyword evidence="6" id="KW-1185">Reference proteome</keyword>
<keyword evidence="5" id="KW-0347">Helicase</keyword>
<dbReference type="InterPro" id="IPR027417">
    <property type="entry name" value="P-loop_NTPase"/>
</dbReference>
<dbReference type="GO" id="GO:0003677">
    <property type="term" value="F:DNA binding"/>
    <property type="evidence" value="ECO:0007669"/>
    <property type="project" value="TreeGrafter"/>
</dbReference>
<keyword evidence="5" id="KW-0378">Hydrolase</keyword>
<dbReference type="SUPFAM" id="SSF52540">
    <property type="entry name" value="P-loop containing nucleoside triphosphate hydrolases"/>
    <property type="match status" value="2"/>
</dbReference>
<accession>A0A7W0CFY0</accession>
<dbReference type="SMART" id="SM00490">
    <property type="entry name" value="HELICc"/>
    <property type="match status" value="1"/>
</dbReference>
<name>A0A7W0CFY0_9ACTN</name>
<dbReference type="PROSITE" id="PS51194">
    <property type="entry name" value="HELICASE_CTER"/>
    <property type="match status" value="1"/>
</dbReference>